<dbReference type="InterPro" id="IPR052563">
    <property type="entry name" value="FliK"/>
</dbReference>
<dbReference type="Pfam" id="PF02120">
    <property type="entry name" value="Flg_hook"/>
    <property type="match status" value="1"/>
</dbReference>
<sequence length="355" mass="36527">MMSSNIVQTLAQQPAGRAAPEGNAGGDGFLAELAEGVEKLTGEKVSVEQLRAWLAGDAPDGFPTQALMQGLAEGLGQERAALDAEVLDPEALAGLLAEGEDLPDAARAAGEDGQTDIAGLLGLLALAREGDGRSVGGDQPLGRQLEGVLARLRQGGGEEGLRGALAEAPRGGESEPAADSRAFRQLVEAATAARDAQSSTSRADMPTLQPVRTPVNQPGFSQAVGESVLWMARNEVQQARIQLNPPGLGPLEVSLQLGEERASVHFNAHHAATREALAADMPRLRTMLAEGGFENVDVNVSSQERGTDGRAGTDSDGSQAGGTFRGQAAEGEGGELGVQDIAGHASGRGLVDHYV</sequence>
<evidence type="ECO:0000256" key="4">
    <source>
        <dbReference type="SAM" id="MobiDB-lite"/>
    </source>
</evidence>
<dbReference type="InterPro" id="IPR038610">
    <property type="entry name" value="FliK-like_C_sf"/>
</dbReference>
<organism evidence="6 7">
    <name type="scientific">Sediminicurvatus halobius</name>
    <dbReference type="NCBI Taxonomy" id="2182432"/>
    <lineage>
        <taxon>Bacteria</taxon>
        <taxon>Pseudomonadati</taxon>
        <taxon>Pseudomonadota</taxon>
        <taxon>Gammaproteobacteria</taxon>
        <taxon>Chromatiales</taxon>
        <taxon>Ectothiorhodospiraceae</taxon>
        <taxon>Sediminicurvatus</taxon>
    </lineage>
</organism>
<dbReference type="Gene3D" id="3.30.750.140">
    <property type="match status" value="1"/>
</dbReference>
<keyword evidence="7" id="KW-1185">Reference proteome</keyword>
<dbReference type="GO" id="GO:0009424">
    <property type="term" value="C:bacterial-type flagellum hook"/>
    <property type="evidence" value="ECO:0007669"/>
    <property type="project" value="InterPro"/>
</dbReference>
<dbReference type="CDD" id="cd17470">
    <property type="entry name" value="T3SS_Flik_C"/>
    <property type="match status" value="1"/>
</dbReference>
<comment type="caution">
    <text evidence="6">The sequence shown here is derived from an EMBL/GenBank/DDBJ whole genome shotgun (WGS) entry which is preliminary data.</text>
</comment>
<comment type="similarity">
    <text evidence="2">Belongs to the FliK family.</text>
</comment>
<dbReference type="RefSeq" id="WP_109677708.1">
    <property type="nucleotide sequence ID" value="NZ_CP086615.1"/>
</dbReference>
<evidence type="ECO:0000259" key="5">
    <source>
        <dbReference type="Pfam" id="PF02120"/>
    </source>
</evidence>
<dbReference type="InterPro" id="IPR021136">
    <property type="entry name" value="Flagellar_hook_control-like_C"/>
</dbReference>
<feature type="region of interest" description="Disordered" evidence="4">
    <location>
        <begin position="1"/>
        <end position="23"/>
    </location>
</feature>
<dbReference type="PRINTS" id="PR01007">
    <property type="entry name" value="FLGHOOKFLIK"/>
</dbReference>
<dbReference type="AlphaFoldDB" id="A0A2U2N3K5"/>
<reference evidence="6 7" key="1">
    <citation type="submission" date="2018-05" db="EMBL/GenBank/DDBJ databases">
        <title>Spiribacter halobius sp. nov., a moderately halophilic bacterium isolated from marine solar saltern.</title>
        <authorList>
            <person name="Zheng W.-S."/>
            <person name="Lu D.-C."/>
            <person name="Du Z.-J."/>
        </authorList>
    </citation>
    <scope>NUCLEOTIDE SEQUENCE [LARGE SCALE GENOMIC DNA]</scope>
    <source>
        <strain evidence="6 7">E85</strain>
    </source>
</reference>
<feature type="region of interest" description="Disordered" evidence="4">
    <location>
        <begin position="190"/>
        <end position="219"/>
    </location>
</feature>
<feature type="domain" description="Flagellar hook-length control protein-like C-terminal" evidence="5">
    <location>
        <begin position="226"/>
        <end position="307"/>
    </location>
</feature>
<dbReference type="EMBL" id="QFFI01000009">
    <property type="protein sequence ID" value="PWG63652.1"/>
    <property type="molecule type" value="Genomic_DNA"/>
</dbReference>
<keyword evidence="3" id="KW-1005">Bacterial flagellum biogenesis</keyword>
<evidence type="ECO:0000313" key="6">
    <source>
        <dbReference type="EMBL" id="PWG63652.1"/>
    </source>
</evidence>
<name>A0A2U2N3K5_9GAMM</name>
<protein>
    <recommendedName>
        <fullName evidence="5">Flagellar hook-length control protein-like C-terminal domain-containing protein</fullName>
    </recommendedName>
</protein>
<evidence type="ECO:0000256" key="1">
    <source>
        <dbReference type="ARBA" id="ARBA00003944"/>
    </source>
</evidence>
<accession>A0A2U2N3K5</accession>
<dbReference type="OrthoDB" id="1792985at2"/>
<dbReference type="PANTHER" id="PTHR37533">
    <property type="entry name" value="FLAGELLAR HOOK-LENGTH CONTROL PROTEIN"/>
    <property type="match status" value="1"/>
</dbReference>
<feature type="region of interest" description="Disordered" evidence="4">
    <location>
        <begin position="296"/>
        <end position="330"/>
    </location>
</feature>
<dbReference type="InterPro" id="IPR001635">
    <property type="entry name" value="Flag_hook_Flik"/>
</dbReference>
<gene>
    <name evidence="6" type="ORF">DEM34_07165</name>
</gene>
<feature type="compositionally biased region" description="Polar residues" evidence="4">
    <location>
        <begin position="1"/>
        <end position="12"/>
    </location>
</feature>
<dbReference type="Proteomes" id="UP000245474">
    <property type="component" value="Unassembled WGS sequence"/>
</dbReference>
<dbReference type="PANTHER" id="PTHR37533:SF2">
    <property type="entry name" value="FLAGELLAR HOOK-LENGTH CONTROL PROTEIN"/>
    <property type="match status" value="1"/>
</dbReference>
<comment type="function">
    <text evidence="1">Controls the length of the flagellar hook.</text>
</comment>
<evidence type="ECO:0000256" key="2">
    <source>
        <dbReference type="ARBA" id="ARBA00009149"/>
    </source>
</evidence>
<dbReference type="GO" id="GO:0044780">
    <property type="term" value="P:bacterial-type flagellum assembly"/>
    <property type="evidence" value="ECO:0007669"/>
    <property type="project" value="InterPro"/>
</dbReference>
<proteinExistence type="inferred from homology"/>
<evidence type="ECO:0000256" key="3">
    <source>
        <dbReference type="ARBA" id="ARBA00022795"/>
    </source>
</evidence>
<evidence type="ECO:0000313" key="7">
    <source>
        <dbReference type="Proteomes" id="UP000245474"/>
    </source>
</evidence>